<comment type="caution">
    <text evidence="8">The sequence shown here is derived from an EMBL/GenBank/DDBJ whole genome shotgun (WGS) entry which is preliminary data.</text>
</comment>
<reference evidence="8" key="1">
    <citation type="submission" date="2013-07" db="EMBL/GenBank/DDBJ databases">
        <authorList>
            <person name="McIlroy S."/>
        </authorList>
    </citation>
    <scope>NUCLEOTIDE SEQUENCE [LARGE SCALE GENOMIC DNA]</scope>
    <source>
        <strain evidence="8">Run_A_D11</strain>
    </source>
</reference>
<protein>
    <recommendedName>
        <fullName evidence="5">Urease accessory protein UreE</fullName>
    </recommendedName>
</protein>
<evidence type="ECO:0000313" key="8">
    <source>
        <dbReference type="EMBL" id="CDI01406.1"/>
    </source>
</evidence>
<evidence type="ECO:0000259" key="7">
    <source>
        <dbReference type="SMART" id="SM00988"/>
    </source>
</evidence>
<dbReference type="Pfam" id="PF05194">
    <property type="entry name" value="UreE_C"/>
    <property type="match status" value="1"/>
</dbReference>
<dbReference type="Proteomes" id="UP000035760">
    <property type="component" value="Unassembled WGS sequence"/>
</dbReference>
<dbReference type="NCBIfam" id="NF009751">
    <property type="entry name" value="PRK13261.1-1"/>
    <property type="match status" value="1"/>
</dbReference>
<dbReference type="AlphaFoldDB" id="W6M1U1"/>
<dbReference type="Gene3D" id="3.30.70.790">
    <property type="entry name" value="UreE, C-terminal domain"/>
    <property type="match status" value="1"/>
</dbReference>
<dbReference type="CDD" id="cd00571">
    <property type="entry name" value="UreE"/>
    <property type="match status" value="1"/>
</dbReference>
<dbReference type="STRING" id="1400863.BN873_150194"/>
<evidence type="ECO:0000256" key="5">
    <source>
        <dbReference type="HAMAP-Rule" id="MF_00822"/>
    </source>
</evidence>
<evidence type="ECO:0000256" key="2">
    <source>
        <dbReference type="ARBA" id="ARBA00022490"/>
    </source>
</evidence>
<dbReference type="SUPFAM" id="SSF69287">
    <property type="entry name" value="Urease metallochaperone UreE, N-terminal domain"/>
    <property type="match status" value="1"/>
</dbReference>
<dbReference type="Pfam" id="PF02814">
    <property type="entry name" value="UreE_N"/>
    <property type="match status" value="1"/>
</dbReference>
<dbReference type="RefSeq" id="WP_082161061.1">
    <property type="nucleotide sequence ID" value="NZ_CBTJ020000020.1"/>
</dbReference>
<evidence type="ECO:0000256" key="1">
    <source>
        <dbReference type="ARBA" id="ARBA00004496"/>
    </source>
</evidence>
<dbReference type="InterPro" id="IPR012406">
    <property type="entry name" value="UreE"/>
</dbReference>
<keyword evidence="4 5" id="KW-0143">Chaperone</keyword>
<feature type="domain" description="UreE urease accessory N-terminal" evidence="7">
    <location>
        <begin position="8"/>
        <end position="71"/>
    </location>
</feature>
<proteinExistence type="inferred from homology"/>
<keyword evidence="2 5" id="KW-0963">Cytoplasm</keyword>
<dbReference type="SMART" id="SM00988">
    <property type="entry name" value="UreE_N"/>
    <property type="match status" value="1"/>
</dbReference>
<dbReference type="SUPFAM" id="SSF69737">
    <property type="entry name" value="Urease metallochaperone UreE, C-terminal domain"/>
    <property type="match status" value="1"/>
</dbReference>
<dbReference type="GO" id="GO:0006457">
    <property type="term" value="P:protein folding"/>
    <property type="evidence" value="ECO:0007669"/>
    <property type="project" value="InterPro"/>
</dbReference>
<dbReference type="InterPro" id="IPR036118">
    <property type="entry name" value="UreE_N_sf"/>
</dbReference>
<gene>
    <name evidence="5 8" type="primary">ureE</name>
    <name evidence="8" type="ORF">BN873_150194</name>
</gene>
<dbReference type="InterPro" id="IPR004029">
    <property type="entry name" value="UreE_N"/>
</dbReference>
<keyword evidence="3 5" id="KW-0533">Nickel</keyword>
<evidence type="ECO:0000256" key="4">
    <source>
        <dbReference type="ARBA" id="ARBA00023186"/>
    </source>
</evidence>
<dbReference type="HAMAP" id="MF_00822">
    <property type="entry name" value="UreE"/>
    <property type="match status" value="1"/>
</dbReference>
<dbReference type="EMBL" id="CBTJ020000020">
    <property type="protein sequence ID" value="CDI01406.1"/>
    <property type="molecule type" value="Genomic_DNA"/>
</dbReference>
<name>W6M1U1_9GAMM</name>
<comment type="function">
    <text evidence="5">Involved in urease metallocenter assembly. Binds nickel. Probably functions as a nickel donor during metallocenter assembly.</text>
</comment>
<comment type="subcellular location">
    <subcellularLocation>
        <location evidence="1 5">Cytoplasm</location>
    </subcellularLocation>
</comment>
<feature type="region of interest" description="Disordered" evidence="6">
    <location>
        <begin position="137"/>
        <end position="158"/>
    </location>
</feature>
<dbReference type="GO" id="GO:0016151">
    <property type="term" value="F:nickel cation binding"/>
    <property type="evidence" value="ECO:0007669"/>
    <property type="project" value="UniProtKB-UniRule"/>
</dbReference>
<dbReference type="GO" id="GO:0019627">
    <property type="term" value="P:urea metabolic process"/>
    <property type="evidence" value="ECO:0007669"/>
    <property type="project" value="InterPro"/>
</dbReference>
<organism evidence="8 9">
    <name type="scientific">Candidatus Competibacter denitrificans Run_A_D11</name>
    <dbReference type="NCBI Taxonomy" id="1400863"/>
    <lineage>
        <taxon>Bacteria</taxon>
        <taxon>Pseudomonadati</taxon>
        <taxon>Pseudomonadota</taxon>
        <taxon>Gammaproteobacteria</taxon>
        <taxon>Candidatus Competibacteraceae</taxon>
        <taxon>Candidatus Competibacter</taxon>
    </lineage>
</organism>
<dbReference type="GO" id="GO:0065003">
    <property type="term" value="P:protein-containing complex assembly"/>
    <property type="evidence" value="ECO:0007669"/>
    <property type="project" value="InterPro"/>
</dbReference>
<evidence type="ECO:0000313" key="9">
    <source>
        <dbReference type="Proteomes" id="UP000035760"/>
    </source>
</evidence>
<dbReference type="InterPro" id="IPR007864">
    <property type="entry name" value="UreE_C_dom"/>
</dbReference>
<comment type="similarity">
    <text evidence="5">Belongs to the UreE family.</text>
</comment>
<evidence type="ECO:0000256" key="6">
    <source>
        <dbReference type="SAM" id="MobiDB-lite"/>
    </source>
</evidence>
<evidence type="ECO:0000256" key="3">
    <source>
        <dbReference type="ARBA" id="ARBA00022596"/>
    </source>
</evidence>
<dbReference type="Gene3D" id="2.60.260.20">
    <property type="entry name" value="Urease metallochaperone UreE, N-terminal domain"/>
    <property type="match status" value="1"/>
</dbReference>
<accession>W6M1U1</accession>
<dbReference type="GO" id="GO:0005737">
    <property type="term" value="C:cytoplasm"/>
    <property type="evidence" value="ECO:0007669"/>
    <property type="project" value="UniProtKB-SubCell"/>
</dbReference>
<keyword evidence="9" id="KW-1185">Reference proteome</keyword>
<sequence length="158" mass="17589">MDPAKPVELQIIERLSETVPAQATLTLPFALRQKSRLRTRLDGGEDIGLFLTRSTILRHGDLLRTTTGRVIEVHAAPEAVSTAHTDDSLLLARTAYHLGSRHVALQVGAGWLRYLHDPVLDRMMEDLGLSVNREQAPFEPEGDAYGTDHYRHSHGQAH</sequence>
<dbReference type="PIRSF" id="PIRSF036402">
    <property type="entry name" value="Ureas_acces_UreE"/>
    <property type="match status" value="1"/>
</dbReference>
<dbReference type="GO" id="GO:0051082">
    <property type="term" value="F:unfolded protein binding"/>
    <property type="evidence" value="ECO:0007669"/>
    <property type="project" value="UniProtKB-UniRule"/>
</dbReference>
<reference evidence="8" key="2">
    <citation type="submission" date="2014-03" db="EMBL/GenBank/DDBJ databases">
        <title>Candidatus Competibacter-lineage genomes retrieved from metagenomes reveal functional metabolic diversity.</title>
        <authorList>
            <person name="McIlroy S.J."/>
            <person name="Albertsen M."/>
            <person name="Andresen E.K."/>
            <person name="Saunders A.M."/>
            <person name="Kristiansen R."/>
            <person name="Stokholm-Bjerregaard M."/>
            <person name="Nielsen K.L."/>
            <person name="Nielsen P.H."/>
        </authorList>
    </citation>
    <scope>NUCLEOTIDE SEQUENCE</scope>
    <source>
        <strain evidence="8">Run_A_D11</strain>
    </source>
</reference>